<evidence type="ECO:0000256" key="5">
    <source>
        <dbReference type="ARBA" id="ARBA00023242"/>
    </source>
</evidence>
<keyword evidence="2 6" id="KW-0932">Cytokinin signaling pathway</keyword>
<dbReference type="STRING" id="51240.A0A2I4GXM1"/>
<evidence type="ECO:0000256" key="4">
    <source>
        <dbReference type="ARBA" id="ARBA00023012"/>
    </source>
</evidence>
<dbReference type="InterPro" id="IPR036641">
    <property type="entry name" value="HPT_dom_sf"/>
</dbReference>
<dbReference type="PROSITE" id="PS50894">
    <property type="entry name" value="HPT"/>
    <property type="match status" value="1"/>
</dbReference>
<dbReference type="AlphaFoldDB" id="A0A2I4GXM1"/>
<organism evidence="7 8">
    <name type="scientific">Juglans regia</name>
    <name type="common">English walnut</name>
    <dbReference type="NCBI Taxonomy" id="51240"/>
    <lineage>
        <taxon>Eukaryota</taxon>
        <taxon>Viridiplantae</taxon>
        <taxon>Streptophyta</taxon>
        <taxon>Embryophyta</taxon>
        <taxon>Tracheophyta</taxon>
        <taxon>Spermatophyta</taxon>
        <taxon>Magnoliopsida</taxon>
        <taxon>eudicotyledons</taxon>
        <taxon>Gunneridae</taxon>
        <taxon>Pentapetalae</taxon>
        <taxon>rosids</taxon>
        <taxon>fabids</taxon>
        <taxon>Fagales</taxon>
        <taxon>Juglandaceae</taxon>
        <taxon>Juglans</taxon>
    </lineage>
</organism>
<dbReference type="Pfam" id="PF01627">
    <property type="entry name" value="Hpt"/>
    <property type="match status" value="1"/>
</dbReference>
<evidence type="ECO:0000256" key="1">
    <source>
        <dbReference type="ARBA" id="ARBA00022490"/>
    </source>
</evidence>
<dbReference type="CDD" id="cd00088">
    <property type="entry name" value="HPT"/>
    <property type="match status" value="1"/>
</dbReference>
<keyword evidence="7" id="KW-1185">Reference proteome</keyword>
<reference evidence="8" key="1">
    <citation type="submission" date="2025-08" db="UniProtKB">
        <authorList>
            <consortium name="RefSeq"/>
        </authorList>
    </citation>
    <scope>IDENTIFICATION</scope>
    <source>
        <tissue evidence="8">Leaves</tissue>
    </source>
</reference>
<dbReference type="InterPro" id="IPR045871">
    <property type="entry name" value="AHP1-5/YPD1"/>
</dbReference>
<dbReference type="PANTHER" id="PTHR28242:SF30">
    <property type="entry name" value="HISTIDINE-CONTAINING PHOSPHOTRANSFER PROTEIN 2"/>
    <property type="match status" value="1"/>
</dbReference>
<gene>
    <name evidence="8" type="primary">LOC109011782</name>
</gene>
<dbReference type="GO" id="GO:0005737">
    <property type="term" value="C:cytoplasm"/>
    <property type="evidence" value="ECO:0000318"/>
    <property type="project" value="GO_Central"/>
</dbReference>
<dbReference type="GeneID" id="109011782"/>
<dbReference type="GO" id="GO:0043424">
    <property type="term" value="F:protein histidine kinase binding"/>
    <property type="evidence" value="ECO:0000318"/>
    <property type="project" value="GO_Central"/>
</dbReference>
<accession>A0A2I4GXM1</accession>
<dbReference type="Proteomes" id="UP000235220">
    <property type="component" value="Chromosome 5"/>
</dbReference>
<sequence>MVGTDLRQQLMNYIQSSHEQGILDEAFDRVKNLENDGNPQFLSEIFSMFCHDAENGIAELTRFLAEPVIDYENVSAFAHQLKGSSSSVGGHRMVLACCELRQASNNKIKEGSFEAFDKVKREYCILRDSLNYIAQMEKTILTNEARRRRQ</sequence>
<dbReference type="PANTHER" id="PTHR28242">
    <property type="entry name" value="PHOSPHORELAY INTERMEDIATE PROTEIN YPD1"/>
    <property type="match status" value="1"/>
</dbReference>
<evidence type="ECO:0000313" key="7">
    <source>
        <dbReference type="Proteomes" id="UP000235220"/>
    </source>
</evidence>
<evidence type="ECO:0000313" key="8">
    <source>
        <dbReference type="RefSeq" id="XP_018848650.1"/>
    </source>
</evidence>
<keyword evidence="1" id="KW-0963">Cytoplasm</keyword>
<proteinExistence type="predicted"/>
<dbReference type="OrthoDB" id="591185at2759"/>
<name>A0A2I4GXM1_JUGRE</name>
<dbReference type="GO" id="GO:0000160">
    <property type="term" value="P:phosphorelay signal transduction system"/>
    <property type="evidence" value="ECO:0000318"/>
    <property type="project" value="GO_Central"/>
</dbReference>
<dbReference type="FunFam" id="1.20.120.160:FF:000001">
    <property type="entry name" value="Histidine-containing phosphotransfer protein 1"/>
    <property type="match status" value="1"/>
</dbReference>
<protein>
    <recommendedName>
        <fullName evidence="6">Histidine-containing phosphotransfer protein</fullName>
    </recommendedName>
</protein>
<evidence type="ECO:0000256" key="3">
    <source>
        <dbReference type="ARBA" id="ARBA00022990"/>
    </source>
</evidence>
<dbReference type="RefSeq" id="XP_018848650.1">
    <property type="nucleotide sequence ID" value="XM_018993105.2"/>
</dbReference>
<dbReference type="Gramene" id="Jr05_12860_p1">
    <property type="protein sequence ID" value="cds.Jr05_12860_p1"/>
    <property type="gene ID" value="Jr05_12860"/>
</dbReference>
<comment type="function">
    <text evidence="6">Functions as a two-component phosphorelay mediators between cytokinin sensor histidine kinases and response regulators (B-type ARRs). Plays an important role in propagating cytokinin signal transduction.</text>
</comment>
<dbReference type="GO" id="GO:0009736">
    <property type="term" value="P:cytokinin-activated signaling pathway"/>
    <property type="evidence" value="ECO:0000318"/>
    <property type="project" value="GO_Central"/>
</dbReference>
<keyword evidence="3" id="KW-0007">Acetylation</keyword>
<dbReference type="GO" id="GO:0005829">
    <property type="term" value="C:cytosol"/>
    <property type="evidence" value="ECO:0007669"/>
    <property type="project" value="UniProtKB-SubCell"/>
</dbReference>
<dbReference type="SUPFAM" id="SSF47226">
    <property type="entry name" value="Histidine-containing phosphotransfer domain, HPT domain"/>
    <property type="match status" value="1"/>
</dbReference>
<evidence type="ECO:0000256" key="6">
    <source>
        <dbReference type="RuleBase" id="RU369004"/>
    </source>
</evidence>
<dbReference type="GO" id="GO:0005634">
    <property type="term" value="C:nucleus"/>
    <property type="evidence" value="ECO:0000318"/>
    <property type="project" value="GO_Central"/>
</dbReference>
<keyword evidence="5" id="KW-0539">Nucleus</keyword>
<dbReference type="GO" id="GO:0009927">
    <property type="term" value="F:histidine phosphotransfer kinase activity"/>
    <property type="evidence" value="ECO:0000318"/>
    <property type="project" value="GO_Central"/>
</dbReference>
<dbReference type="Gene3D" id="1.20.120.160">
    <property type="entry name" value="HPT domain"/>
    <property type="match status" value="1"/>
</dbReference>
<keyword evidence="4 6" id="KW-0902">Two-component regulatory system</keyword>
<comment type="domain">
    <text evidence="6">Histidine-containing phosphotransfer domain (HPt) contains an active histidine that mediates the phosphotransfer.</text>
</comment>
<evidence type="ECO:0000256" key="2">
    <source>
        <dbReference type="ARBA" id="ARBA00022864"/>
    </source>
</evidence>
<dbReference type="InterPro" id="IPR008207">
    <property type="entry name" value="Sig_transdc_His_kin_Hpt_dom"/>
</dbReference>
<dbReference type="KEGG" id="jre:109011782"/>
<comment type="subcellular location">
    <subcellularLocation>
        <location evidence="6">Cytoplasm</location>
        <location evidence="6">Cytosol</location>
    </subcellularLocation>
    <subcellularLocation>
        <location evidence="6">Nucleus</location>
    </subcellularLocation>
</comment>